<dbReference type="EMBL" id="JAWNFY010000004">
    <property type="protein sequence ID" value="MDY5145833.1"/>
    <property type="molecule type" value="Genomic_DNA"/>
</dbReference>
<evidence type="ECO:0000313" key="1">
    <source>
        <dbReference type="EMBL" id="MDY5140897.1"/>
    </source>
</evidence>
<comment type="caution">
    <text evidence="1">The sequence shown here is derived from an EMBL/GenBank/DDBJ whole genome shotgun (WGS) entry which is preliminary data.</text>
</comment>
<keyword evidence="3" id="KW-1185">Reference proteome</keyword>
<dbReference type="Proteomes" id="UP001284901">
    <property type="component" value="Unassembled WGS sequence"/>
</dbReference>
<evidence type="ECO:0000313" key="3">
    <source>
        <dbReference type="Proteomes" id="UP001284901"/>
    </source>
</evidence>
<protein>
    <recommendedName>
        <fullName evidence="5">Transcriptional regulator</fullName>
    </recommendedName>
</protein>
<sequence length="117" mass="13663">MRDIAPYSQRKHYELPSSLDVLRGPGMGGTLYLDHSIIWAPNSQTIHLESNGLIKRGYTALINEGTTEQQERWLNRELLLQVWPTLSLPWRVYEMWESKFPELPENRIFHGKSRISA</sequence>
<organism evidence="1 4">
    <name type="scientific">Actinotignum timonense</name>
    <dbReference type="NCBI Taxonomy" id="1870995"/>
    <lineage>
        <taxon>Bacteria</taxon>
        <taxon>Bacillati</taxon>
        <taxon>Actinomycetota</taxon>
        <taxon>Actinomycetes</taxon>
        <taxon>Actinomycetales</taxon>
        <taxon>Actinomycetaceae</taxon>
        <taxon>Actinotignum</taxon>
    </lineage>
</organism>
<proteinExistence type="predicted"/>
<dbReference type="GeneID" id="92813461"/>
<evidence type="ECO:0008006" key="5">
    <source>
        <dbReference type="Google" id="ProtNLM"/>
    </source>
</evidence>
<reference evidence="1 3" key="1">
    <citation type="submission" date="2023-10" db="EMBL/GenBank/DDBJ databases">
        <title>Whole Genome based description of the genera Actinobaculum and Actinotignum reveals a complex phylogenetic relationship within the species included in the genus Actinotignum.</title>
        <authorList>
            <person name="Jensen C.S."/>
            <person name="Dargis R."/>
            <person name="Kemp M."/>
            <person name="Christensen J.J."/>
        </authorList>
    </citation>
    <scope>NUCLEOTIDE SEQUENCE</scope>
    <source>
        <strain evidence="2 3">SLA_B089</strain>
        <strain evidence="1">SLA_B245</strain>
    </source>
</reference>
<dbReference type="EMBL" id="JAWNFV010000012">
    <property type="protein sequence ID" value="MDY5140897.1"/>
    <property type="molecule type" value="Genomic_DNA"/>
</dbReference>
<name>A0AAW9HCW0_9ACTO</name>
<accession>A0AAW9HCW0</accession>
<dbReference type="RefSeq" id="WP_087070003.1">
    <property type="nucleotide sequence ID" value="NZ_CAUPFC010000018.1"/>
</dbReference>
<dbReference type="AlphaFoldDB" id="A0AAW9HCW0"/>
<gene>
    <name evidence="1" type="ORF">R6G74_06185</name>
    <name evidence="2" type="ORF">R6P33_02185</name>
</gene>
<dbReference type="Proteomes" id="UP001288320">
    <property type="component" value="Unassembled WGS sequence"/>
</dbReference>
<evidence type="ECO:0000313" key="4">
    <source>
        <dbReference type="Proteomes" id="UP001288320"/>
    </source>
</evidence>
<evidence type="ECO:0000313" key="2">
    <source>
        <dbReference type="EMBL" id="MDY5145833.1"/>
    </source>
</evidence>